<dbReference type="EMBL" id="LRRQ01000099">
    <property type="protein sequence ID" value="OAM89323.1"/>
    <property type="molecule type" value="Genomic_DNA"/>
</dbReference>
<accession>A0A178IH51</accession>
<dbReference type="STRING" id="1184151.AW736_13815"/>
<organism evidence="2 3">
    <name type="scientific">Termitidicoccus mucosus</name>
    <dbReference type="NCBI Taxonomy" id="1184151"/>
    <lineage>
        <taxon>Bacteria</taxon>
        <taxon>Pseudomonadati</taxon>
        <taxon>Verrucomicrobiota</taxon>
        <taxon>Opitutia</taxon>
        <taxon>Opitutales</taxon>
        <taxon>Opitutaceae</taxon>
        <taxon>Termitidicoccus</taxon>
    </lineage>
</organism>
<name>A0A178IH51_9BACT</name>
<dbReference type="AlphaFoldDB" id="A0A178IH51"/>
<sequence>MFGKRKRQPIPPYRDPAADPEFQSLPLNRRTLILDRLDRCLEMDRAKVKQDCAGWIAERYEGTDFEGKKRTGLSAKRIYNAWREWVNAGRNWHTLDKYRTLYHPQEKPLQHYNLDQQAVHDYLARHGLTIAQWAASHDLAPASVSRAINGSRPTAQSQRILDILAGELRAEPGHWHQQVATMLQEVAAMQEKLKRLQKQLPPP</sequence>
<dbReference type="RefSeq" id="WP_068770772.1">
    <property type="nucleotide sequence ID" value="NZ_CP109796.1"/>
</dbReference>
<evidence type="ECO:0000256" key="1">
    <source>
        <dbReference type="SAM" id="MobiDB-lite"/>
    </source>
</evidence>
<feature type="region of interest" description="Disordered" evidence="1">
    <location>
        <begin position="1"/>
        <end position="21"/>
    </location>
</feature>
<evidence type="ECO:0000313" key="2">
    <source>
        <dbReference type="EMBL" id="OAM89323.1"/>
    </source>
</evidence>
<dbReference type="OrthoDB" id="9994148at2"/>
<proteinExistence type="predicted"/>
<evidence type="ECO:0000313" key="3">
    <source>
        <dbReference type="Proteomes" id="UP000078486"/>
    </source>
</evidence>
<comment type="caution">
    <text evidence="2">The sequence shown here is derived from an EMBL/GenBank/DDBJ whole genome shotgun (WGS) entry which is preliminary data.</text>
</comment>
<dbReference type="Proteomes" id="UP000078486">
    <property type="component" value="Unassembled WGS sequence"/>
</dbReference>
<gene>
    <name evidence="2" type="ORF">AW736_13815</name>
</gene>
<reference evidence="2 3" key="1">
    <citation type="submission" date="2016-01" db="EMBL/GenBank/DDBJ databases">
        <title>High potential of lignocellulose degradation of a new Verrucomicrobia species.</title>
        <authorList>
            <person name="Wang Y."/>
            <person name="Shi Y."/>
            <person name="Qiu Z."/>
            <person name="Liu S."/>
            <person name="Yang H."/>
        </authorList>
    </citation>
    <scope>NUCLEOTIDE SEQUENCE [LARGE SCALE GENOMIC DNA]</scope>
    <source>
        <strain evidence="2 3">TSB47</strain>
    </source>
</reference>
<keyword evidence="3" id="KW-1185">Reference proteome</keyword>
<protein>
    <submittedName>
        <fullName evidence="2">Uncharacterized protein</fullName>
    </submittedName>
</protein>